<reference evidence="2 3" key="1">
    <citation type="submission" date="2024-10" db="EMBL/GenBank/DDBJ databases">
        <title>The Natural Products Discovery Center: Release of the First 8490 Sequenced Strains for Exploring Actinobacteria Biosynthetic Diversity.</title>
        <authorList>
            <person name="Kalkreuter E."/>
            <person name="Kautsar S.A."/>
            <person name="Yang D."/>
            <person name="Bader C.D."/>
            <person name="Teijaro C.N."/>
            <person name="Fluegel L."/>
            <person name="Davis C.M."/>
            <person name="Simpson J.R."/>
            <person name="Lauterbach L."/>
            <person name="Steele A.D."/>
            <person name="Gui C."/>
            <person name="Meng S."/>
            <person name="Li G."/>
            <person name="Viehrig K."/>
            <person name="Ye F."/>
            <person name="Su P."/>
            <person name="Kiefer A.F."/>
            <person name="Nichols A."/>
            <person name="Cepeda A.J."/>
            <person name="Yan W."/>
            <person name="Fan B."/>
            <person name="Jiang Y."/>
            <person name="Adhikari A."/>
            <person name="Zheng C.-J."/>
            <person name="Schuster L."/>
            <person name="Cowan T.M."/>
            <person name="Smanski M.J."/>
            <person name="Chevrette M.G."/>
            <person name="De Carvalho L.P.S."/>
            <person name="Shen B."/>
        </authorList>
    </citation>
    <scope>NUCLEOTIDE SEQUENCE [LARGE SCALE GENOMIC DNA]</scope>
    <source>
        <strain evidence="2 3">NPDC001390</strain>
    </source>
</reference>
<protein>
    <recommendedName>
        <fullName evidence="4">Integral membrane protein</fullName>
    </recommendedName>
</protein>
<evidence type="ECO:0000256" key="1">
    <source>
        <dbReference type="SAM" id="Phobius"/>
    </source>
</evidence>
<accession>A0ABW6UGK1</accession>
<gene>
    <name evidence="2" type="ORF">ACFY1D_14065</name>
</gene>
<dbReference type="RefSeq" id="WP_351086536.1">
    <property type="nucleotide sequence ID" value="NZ_JBEOZG010000040.1"/>
</dbReference>
<feature type="transmembrane region" description="Helical" evidence="1">
    <location>
        <begin position="20"/>
        <end position="41"/>
    </location>
</feature>
<dbReference type="EMBL" id="JBIAWJ010000005">
    <property type="protein sequence ID" value="MFF4522551.1"/>
    <property type="molecule type" value="Genomic_DNA"/>
</dbReference>
<name>A0ABW6UGK1_9ACTN</name>
<evidence type="ECO:0000313" key="3">
    <source>
        <dbReference type="Proteomes" id="UP001602058"/>
    </source>
</evidence>
<organism evidence="2 3">
    <name type="scientific">Streptomyces bluensis</name>
    <dbReference type="NCBI Taxonomy" id="33897"/>
    <lineage>
        <taxon>Bacteria</taxon>
        <taxon>Bacillati</taxon>
        <taxon>Actinomycetota</taxon>
        <taxon>Actinomycetes</taxon>
        <taxon>Kitasatosporales</taxon>
        <taxon>Streptomycetaceae</taxon>
        <taxon>Streptomyces</taxon>
    </lineage>
</organism>
<keyword evidence="1" id="KW-1133">Transmembrane helix</keyword>
<keyword evidence="1" id="KW-0812">Transmembrane</keyword>
<feature type="transmembrane region" description="Helical" evidence="1">
    <location>
        <begin position="86"/>
        <end position="106"/>
    </location>
</feature>
<evidence type="ECO:0008006" key="4">
    <source>
        <dbReference type="Google" id="ProtNLM"/>
    </source>
</evidence>
<evidence type="ECO:0000313" key="2">
    <source>
        <dbReference type="EMBL" id="MFF4522551.1"/>
    </source>
</evidence>
<comment type="caution">
    <text evidence="2">The sequence shown here is derived from an EMBL/GenBank/DDBJ whole genome shotgun (WGS) entry which is preliminary data.</text>
</comment>
<sequence length="150" mass="15747">MSTAELRSQSRTDENAVVWLRRFLALDAAVTATNGLAYLVASGPIGRLLGVGSGLLLGLGAFLVLYGAGVGYLAGRPRPTALLVRAVIEANVLWAILSVVALTVWFDEPSTAGWIWIPMQAGTVGGFAVLQYVALRRVGVRGSLDRVPGA</sequence>
<proteinExistence type="predicted"/>
<feature type="transmembrane region" description="Helical" evidence="1">
    <location>
        <begin position="112"/>
        <end position="135"/>
    </location>
</feature>
<keyword evidence="1" id="KW-0472">Membrane</keyword>
<keyword evidence="3" id="KW-1185">Reference proteome</keyword>
<dbReference type="Proteomes" id="UP001602058">
    <property type="component" value="Unassembled WGS sequence"/>
</dbReference>
<feature type="transmembrane region" description="Helical" evidence="1">
    <location>
        <begin position="53"/>
        <end position="74"/>
    </location>
</feature>